<organism evidence="1">
    <name type="scientific">mine drainage metagenome</name>
    <dbReference type="NCBI Taxonomy" id="410659"/>
    <lineage>
        <taxon>unclassified sequences</taxon>
        <taxon>metagenomes</taxon>
        <taxon>ecological metagenomes</taxon>
    </lineage>
</organism>
<dbReference type="AlphaFoldDB" id="E6PCW2"/>
<comment type="caution">
    <text evidence="1">The sequence shown here is derived from an EMBL/GenBank/DDBJ whole genome shotgun (WGS) entry which is preliminary data.</text>
</comment>
<accession>E6PCW2</accession>
<proteinExistence type="predicted"/>
<protein>
    <submittedName>
        <fullName evidence="1">Uncharacterized protein</fullName>
    </submittedName>
</protein>
<sequence length="122" mass="12760">MDVGSSLRINDAPSPIVPIIVKNESTSQVKISPNIEIINMSTVNAIATLQLKEQYASTIGKPFVGWNSDSIAGTIVHHHGQEHLYQANVTGPVPGIVVNGNVNAANPQASNGSLGTNVNTHA</sequence>
<reference evidence="1" key="1">
    <citation type="submission" date="2009-10" db="EMBL/GenBank/DDBJ databases">
        <title>Diversity of trophic interactions inside an arsenic-rich microbial ecosystem.</title>
        <authorList>
            <person name="Bertin P.N."/>
            <person name="Heinrich-Salmeron A."/>
            <person name="Pelletier E."/>
            <person name="Goulhen-Chollet F."/>
            <person name="Arsene-Ploetze F."/>
            <person name="Gallien S."/>
            <person name="Calteau A."/>
            <person name="Vallenet D."/>
            <person name="Casiot C."/>
            <person name="Chane-Woon-Ming B."/>
            <person name="Giloteaux L."/>
            <person name="Barakat M."/>
            <person name="Bonnefoy V."/>
            <person name="Bruneel O."/>
            <person name="Chandler M."/>
            <person name="Cleiss J."/>
            <person name="Duran R."/>
            <person name="Elbaz-Poulichet F."/>
            <person name="Fonknechten N."/>
            <person name="Lauga B."/>
            <person name="Mornico D."/>
            <person name="Ortet P."/>
            <person name="Schaeffer C."/>
            <person name="Siguier P."/>
            <person name="Alexander Thil Smith A."/>
            <person name="Van Dorsselaer A."/>
            <person name="Weissenbach J."/>
            <person name="Medigue C."/>
            <person name="Le Paslier D."/>
        </authorList>
    </citation>
    <scope>NUCLEOTIDE SEQUENCE</scope>
</reference>
<name>E6PCW2_9ZZZZ</name>
<evidence type="ECO:0000313" key="1">
    <source>
        <dbReference type="EMBL" id="CBH74296.1"/>
    </source>
</evidence>
<dbReference type="EMBL" id="CABL01000001">
    <property type="protein sequence ID" value="CBH74296.1"/>
    <property type="molecule type" value="Genomic_DNA"/>
</dbReference>
<gene>
    <name evidence="1" type="ORF">CARN1_2183</name>
</gene>